<evidence type="ECO:0000256" key="1">
    <source>
        <dbReference type="ARBA" id="ARBA00004413"/>
    </source>
</evidence>
<dbReference type="Proteomes" id="UP001165143">
    <property type="component" value="Unassembled WGS sequence"/>
</dbReference>
<protein>
    <recommendedName>
        <fullName evidence="2">ABC-type xenobiotic transporter</fullName>
        <ecNumber evidence="2">7.6.2.2</ecNumber>
    </recommendedName>
</protein>
<gene>
    <name evidence="12" type="ORF">Kpho01_06330</name>
</gene>
<keyword evidence="6 12" id="KW-0067">ATP-binding</keyword>
<dbReference type="AlphaFoldDB" id="A0A9W6PCV3"/>
<dbReference type="PROSITE" id="PS00211">
    <property type="entry name" value="ABC_TRANSPORTER_1"/>
    <property type="match status" value="1"/>
</dbReference>
<dbReference type="PANTHER" id="PTHR42711">
    <property type="entry name" value="ABC TRANSPORTER ATP-BINDING PROTEIN"/>
    <property type="match status" value="1"/>
</dbReference>
<keyword evidence="4" id="KW-1003">Cell membrane</keyword>
<reference evidence="12" key="1">
    <citation type="submission" date="2023-02" db="EMBL/GenBank/DDBJ databases">
        <title>Kitasatospora phosalacinea NBRC 14362.</title>
        <authorList>
            <person name="Ichikawa N."/>
            <person name="Sato H."/>
            <person name="Tonouchi N."/>
        </authorList>
    </citation>
    <scope>NUCLEOTIDE SEQUENCE</scope>
    <source>
        <strain evidence="12">NBRC 14362</strain>
    </source>
</reference>
<keyword evidence="8" id="KW-0472">Membrane</keyword>
<evidence type="ECO:0000256" key="2">
    <source>
        <dbReference type="ARBA" id="ARBA00012191"/>
    </source>
</evidence>
<keyword evidence="9" id="KW-0046">Antibiotic resistance</keyword>
<dbReference type="SMART" id="SM00382">
    <property type="entry name" value="AAA"/>
    <property type="match status" value="1"/>
</dbReference>
<evidence type="ECO:0000256" key="6">
    <source>
        <dbReference type="ARBA" id="ARBA00022840"/>
    </source>
</evidence>
<evidence type="ECO:0000256" key="7">
    <source>
        <dbReference type="ARBA" id="ARBA00022967"/>
    </source>
</evidence>
<evidence type="ECO:0000256" key="9">
    <source>
        <dbReference type="ARBA" id="ARBA00023251"/>
    </source>
</evidence>
<dbReference type="GO" id="GO:0046677">
    <property type="term" value="P:response to antibiotic"/>
    <property type="evidence" value="ECO:0007669"/>
    <property type="project" value="UniProtKB-KW"/>
</dbReference>
<keyword evidence="5" id="KW-0547">Nucleotide-binding</keyword>
<dbReference type="Pfam" id="PF00005">
    <property type="entry name" value="ABC_tran"/>
    <property type="match status" value="1"/>
</dbReference>
<comment type="similarity">
    <text evidence="10">Belongs to the ABC transporter superfamily. Drug exporter-1 (DrugE1) (TC 3.A.1.105) family.</text>
</comment>
<comment type="caution">
    <text evidence="12">The sequence shown here is derived from an EMBL/GenBank/DDBJ whole genome shotgun (WGS) entry which is preliminary data.</text>
</comment>
<dbReference type="Gene3D" id="3.40.50.300">
    <property type="entry name" value="P-loop containing nucleotide triphosphate hydrolases"/>
    <property type="match status" value="1"/>
</dbReference>
<dbReference type="OrthoDB" id="9804819at2"/>
<dbReference type="GO" id="GO:0005524">
    <property type="term" value="F:ATP binding"/>
    <property type="evidence" value="ECO:0007669"/>
    <property type="project" value="UniProtKB-KW"/>
</dbReference>
<dbReference type="EMBL" id="BSRX01000003">
    <property type="protein sequence ID" value="GLW52622.1"/>
    <property type="molecule type" value="Genomic_DNA"/>
</dbReference>
<evidence type="ECO:0000256" key="5">
    <source>
        <dbReference type="ARBA" id="ARBA00022741"/>
    </source>
</evidence>
<evidence type="ECO:0000313" key="13">
    <source>
        <dbReference type="Proteomes" id="UP001165143"/>
    </source>
</evidence>
<evidence type="ECO:0000256" key="3">
    <source>
        <dbReference type="ARBA" id="ARBA00022448"/>
    </source>
</evidence>
<feature type="domain" description="ABC transporter" evidence="11">
    <location>
        <begin position="7"/>
        <end position="232"/>
    </location>
</feature>
<evidence type="ECO:0000259" key="11">
    <source>
        <dbReference type="PROSITE" id="PS50893"/>
    </source>
</evidence>
<keyword evidence="7" id="KW-1278">Translocase</keyword>
<evidence type="ECO:0000256" key="4">
    <source>
        <dbReference type="ARBA" id="ARBA00022475"/>
    </source>
</evidence>
<dbReference type="PANTHER" id="PTHR42711:SF16">
    <property type="entry name" value="ABC TRANSPORTER ATP-BINDING PROTEIN"/>
    <property type="match status" value="1"/>
</dbReference>
<dbReference type="GO" id="GO:0005886">
    <property type="term" value="C:plasma membrane"/>
    <property type="evidence" value="ECO:0007669"/>
    <property type="project" value="UniProtKB-SubCell"/>
</dbReference>
<comment type="subcellular location">
    <subcellularLocation>
        <location evidence="1">Cell membrane</location>
        <topology evidence="1">Peripheral membrane protein</topology>
        <orientation evidence="1">Cytoplasmic side</orientation>
    </subcellularLocation>
</comment>
<dbReference type="InterPro" id="IPR027417">
    <property type="entry name" value="P-loop_NTPase"/>
</dbReference>
<sequence length="305" mass="32360">MHADPAVEVTALVKRYGDKTAVDGLSLTIARGAVTAVLGPNGAGKTTTIETCEGYRRPDAGTVRVLGLDPVAQAGQLRPRIGVMLQSGGVYAGARALEMLQHTARLYAHPLPVGPLAERLGLDSCGRTPYRRLSGGQQQRLALAMAVVGRPELVFLDEPTAGLDPQARRATWELVTELRAAGVTVVLTTHQMDEAEQLADAVAVVDRGRVIAQGSPDELRGTDARLRFDGPPALDLAALRKVLPDRAVVTEPSPGSYRVEAELDAALLAAVTGWCAGAGVMPDKLAVQRRSLEDVFLDLTGRELR</sequence>
<accession>A0A9W6PCV3</accession>
<dbReference type="FunFam" id="3.40.50.300:FF:000589">
    <property type="entry name" value="ABC transporter, ATP-binding subunit"/>
    <property type="match status" value="1"/>
</dbReference>
<dbReference type="GO" id="GO:0008559">
    <property type="term" value="F:ABC-type xenobiotic transporter activity"/>
    <property type="evidence" value="ECO:0007669"/>
    <property type="project" value="UniProtKB-EC"/>
</dbReference>
<dbReference type="InterPro" id="IPR050763">
    <property type="entry name" value="ABC_transporter_ATP-binding"/>
</dbReference>
<dbReference type="GO" id="GO:0016887">
    <property type="term" value="F:ATP hydrolysis activity"/>
    <property type="evidence" value="ECO:0007669"/>
    <property type="project" value="InterPro"/>
</dbReference>
<dbReference type="PROSITE" id="PS50893">
    <property type="entry name" value="ABC_TRANSPORTER_2"/>
    <property type="match status" value="1"/>
</dbReference>
<evidence type="ECO:0000313" key="12">
    <source>
        <dbReference type="EMBL" id="GLW52622.1"/>
    </source>
</evidence>
<dbReference type="InterPro" id="IPR017871">
    <property type="entry name" value="ABC_transporter-like_CS"/>
</dbReference>
<proteinExistence type="inferred from homology"/>
<organism evidence="12 13">
    <name type="scientific">Kitasatospora phosalacinea</name>
    <dbReference type="NCBI Taxonomy" id="2065"/>
    <lineage>
        <taxon>Bacteria</taxon>
        <taxon>Bacillati</taxon>
        <taxon>Actinomycetota</taxon>
        <taxon>Actinomycetes</taxon>
        <taxon>Kitasatosporales</taxon>
        <taxon>Streptomycetaceae</taxon>
        <taxon>Kitasatospora</taxon>
    </lineage>
</organism>
<dbReference type="InterPro" id="IPR003439">
    <property type="entry name" value="ABC_transporter-like_ATP-bd"/>
</dbReference>
<dbReference type="RefSeq" id="WP_033252505.1">
    <property type="nucleotide sequence ID" value="NZ_BSRX01000003.1"/>
</dbReference>
<dbReference type="InterPro" id="IPR003593">
    <property type="entry name" value="AAA+_ATPase"/>
</dbReference>
<dbReference type="EC" id="7.6.2.2" evidence="2"/>
<dbReference type="SUPFAM" id="SSF52540">
    <property type="entry name" value="P-loop containing nucleoside triphosphate hydrolases"/>
    <property type="match status" value="1"/>
</dbReference>
<name>A0A9W6PCV3_9ACTN</name>
<evidence type="ECO:0000256" key="10">
    <source>
        <dbReference type="ARBA" id="ARBA00049985"/>
    </source>
</evidence>
<dbReference type="CDD" id="cd03230">
    <property type="entry name" value="ABC_DR_subfamily_A"/>
    <property type="match status" value="1"/>
</dbReference>
<evidence type="ECO:0000256" key="8">
    <source>
        <dbReference type="ARBA" id="ARBA00023136"/>
    </source>
</evidence>
<keyword evidence="3" id="KW-0813">Transport</keyword>